<evidence type="ECO:0000256" key="1">
    <source>
        <dbReference type="SAM" id="Phobius"/>
    </source>
</evidence>
<reference evidence="2 3" key="1">
    <citation type="submission" date="2020-11" db="EMBL/GenBank/DDBJ databases">
        <title>Taxonomic evaluation of the Bacillus sporothermodurans group of bacteria based on whole genome sequences.</title>
        <authorList>
            <person name="Fiedler G."/>
            <person name="Herbstmann A.-D."/>
            <person name="Doll E."/>
            <person name="Wenning M."/>
            <person name="Brinks E."/>
            <person name="Kabisch J."/>
            <person name="Breitenwieser F."/>
            <person name="Lappann M."/>
            <person name="Boehnlein C."/>
            <person name="Franz C."/>
        </authorList>
    </citation>
    <scope>NUCLEOTIDE SEQUENCE [LARGE SCALE GENOMIC DNA]</scope>
    <source>
        <strain evidence="2 3">JCM 19841</strain>
    </source>
</reference>
<proteinExistence type="predicted"/>
<dbReference type="PANTHER" id="PTHR41324">
    <property type="entry name" value="MEMBRANE PROTEIN-RELATED"/>
    <property type="match status" value="1"/>
</dbReference>
<dbReference type="PANTHER" id="PTHR41324:SF1">
    <property type="entry name" value="DUF2232 DOMAIN-CONTAINING PROTEIN"/>
    <property type="match status" value="1"/>
</dbReference>
<keyword evidence="1" id="KW-0812">Transmembrane</keyword>
<dbReference type="Pfam" id="PF09991">
    <property type="entry name" value="DUF2232"/>
    <property type="match status" value="1"/>
</dbReference>
<feature type="transmembrane region" description="Helical" evidence="1">
    <location>
        <begin position="213"/>
        <end position="231"/>
    </location>
</feature>
<feature type="transmembrane region" description="Helical" evidence="1">
    <location>
        <begin position="55"/>
        <end position="78"/>
    </location>
</feature>
<gene>
    <name evidence="2" type="ORF">I5776_21220</name>
</gene>
<evidence type="ECO:0000313" key="3">
    <source>
        <dbReference type="Proteomes" id="UP000595691"/>
    </source>
</evidence>
<keyword evidence="1" id="KW-1133">Transmembrane helix</keyword>
<protein>
    <submittedName>
        <fullName evidence="2">YybS family protein</fullName>
    </submittedName>
</protein>
<accession>A0ABX7E277</accession>
<keyword evidence="1" id="KW-0472">Membrane</keyword>
<dbReference type="EMBL" id="CP065425">
    <property type="protein sequence ID" value="QQZ09435.1"/>
    <property type="molecule type" value="Genomic_DNA"/>
</dbReference>
<name>A0ABX7E277_9BACI</name>
<evidence type="ECO:0000313" key="2">
    <source>
        <dbReference type="EMBL" id="QQZ09435.1"/>
    </source>
</evidence>
<feature type="transmembrane region" description="Helical" evidence="1">
    <location>
        <begin position="171"/>
        <end position="192"/>
    </location>
</feature>
<dbReference type="InterPro" id="IPR018710">
    <property type="entry name" value="DUF2232"/>
</dbReference>
<feature type="transmembrane region" description="Helical" evidence="1">
    <location>
        <begin position="12"/>
        <end position="43"/>
    </location>
</feature>
<dbReference type="RefSeq" id="WP_202778444.1">
    <property type="nucleotide sequence ID" value="NZ_CP065425.1"/>
</dbReference>
<organism evidence="2 3">
    <name type="scientific">Heyndrickxia vini</name>
    <dbReference type="NCBI Taxonomy" id="1476025"/>
    <lineage>
        <taxon>Bacteria</taxon>
        <taxon>Bacillati</taxon>
        <taxon>Bacillota</taxon>
        <taxon>Bacilli</taxon>
        <taxon>Bacillales</taxon>
        <taxon>Bacillaceae</taxon>
        <taxon>Heyndrickxia</taxon>
    </lineage>
</organism>
<feature type="transmembrane region" description="Helical" evidence="1">
    <location>
        <begin position="274"/>
        <end position="293"/>
    </location>
</feature>
<sequence length="314" mass="35920">MKKTKMLTEGALMLAVFTILLLIFNYIPFLSLIAVAFLLLPFILYSAKYPLKYSFILLIGGIIISALVGTLLLIPVAIAYGTTGMVIGYSIQKKKSKTFLYIAASIMFLLNTIGQYIVSVVLFKIDILKDTIKMVRESMNKSMQIFEAVDKGTTDQLMDQFNTILNSFTTLLPSLLVIASFLIIWILLSINLPIARRFQIDAPKWNSFRDLQLPRSILWYYLITIILTLILRPEQGDFLNTALANLNFVLQLLMLLQGLSFLFFYSYEKKWPKAIPVLIIIFSFLLFPLQYLIRILGIMDLGFNLRQLIKRKSP</sequence>
<keyword evidence="3" id="KW-1185">Reference proteome</keyword>
<dbReference type="Proteomes" id="UP000595691">
    <property type="component" value="Chromosome"/>
</dbReference>
<feature type="transmembrane region" description="Helical" evidence="1">
    <location>
        <begin position="99"/>
        <end position="123"/>
    </location>
</feature>
<feature type="transmembrane region" description="Helical" evidence="1">
    <location>
        <begin position="243"/>
        <end position="267"/>
    </location>
</feature>